<sequence>MENSERTVAELVLDQLSLFGVKRIYGVVGDAIIGLIDALAKQDQIQFIAVKHESTAAFMASAEAKLTGRLAVCTATMGPGAANLLNGLGDAYADKVPVLAITGQAPTEKIGTEFPQYVDQQELMKPFASFSANLASQDAIIELLHRASCKSVEQRVVTHLSIPKDLFMVSSLKEPRPLPKRIDGVSYFTKESLIEATSIMKTAKRPMILAGSGAAAASEEVEMLGEMWGAGILTSLGEKGLLDESSPHLLQGIGEGGNPYAADILKDADVVLLAGTAWWPEGYVPSDAQIIQIDTHFDKIEKSIPVQLGITGSTEEVLPLLREGLQGFSRAEEWVDRCLKAKQKWAEQNEQEGNSAGSPVHPSRIMRALERTVDADAILAVDTGDGTVWLNRNFRQKQQKVLFSGYWRTMGFGLPAAMAAKLEKPEKQVVAIVGDGGLQMTLADLTTATRYGLNITIIVLNNGSLQMERDKINVMDKKEIGVDLTNPDFVKIAEACGWKGFHVATDQELESMLETALKIKAPTLVDIQTSQAFFPETN</sequence>
<dbReference type="SUPFAM" id="SSF52467">
    <property type="entry name" value="DHS-like NAD/FAD-binding domain"/>
    <property type="match status" value="1"/>
</dbReference>
<dbReference type="Gene3D" id="3.40.50.1220">
    <property type="entry name" value="TPP-binding domain"/>
    <property type="match status" value="1"/>
</dbReference>
<keyword evidence="8" id="KW-1185">Reference proteome</keyword>
<dbReference type="RefSeq" id="WP_147055738.1">
    <property type="nucleotide sequence ID" value="NZ_BJYL01000011.1"/>
</dbReference>
<reference evidence="7 8" key="1">
    <citation type="submission" date="2019-07" db="EMBL/GenBank/DDBJ databases">
        <title>Whole genome shotgun sequence of Sporosarcina luteola NBRC 105378.</title>
        <authorList>
            <person name="Hosoyama A."/>
            <person name="Uohara A."/>
            <person name="Ohji S."/>
            <person name="Ichikawa N."/>
        </authorList>
    </citation>
    <scope>NUCLEOTIDE SEQUENCE [LARGE SCALE GENOMIC DNA]</scope>
    <source>
        <strain evidence="7 8">NBRC 105378</strain>
    </source>
</reference>
<evidence type="ECO:0000256" key="3">
    <source>
        <dbReference type="RuleBase" id="RU362132"/>
    </source>
</evidence>
<dbReference type="InterPro" id="IPR012001">
    <property type="entry name" value="Thiamin_PyroP_enz_TPP-bd_dom"/>
</dbReference>
<proteinExistence type="inferred from homology"/>
<dbReference type="PROSITE" id="PS00187">
    <property type="entry name" value="TPP_ENZYMES"/>
    <property type="match status" value="1"/>
</dbReference>
<dbReference type="InterPro" id="IPR000399">
    <property type="entry name" value="TPP-bd_CS"/>
</dbReference>
<name>A0A511Z5A1_9BACL</name>
<dbReference type="InterPro" id="IPR011766">
    <property type="entry name" value="TPP_enzyme_TPP-bd"/>
</dbReference>
<keyword evidence="7" id="KW-0670">Pyruvate</keyword>
<dbReference type="PANTHER" id="PTHR42981:SF2">
    <property type="entry name" value="PYRUVATE DEHYDROGENASE [UBIQUINONE]"/>
    <property type="match status" value="1"/>
</dbReference>
<dbReference type="InterPro" id="IPR029035">
    <property type="entry name" value="DHS-like_NAD/FAD-binding_dom"/>
</dbReference>
<dbReference type="GO" id="GO:0003824">
    <property type="term" value="F:catalytic activity"/>
    <property type="evidence" value="ECO:0007669"/>
    <property type="project" value="InterPro"/>
</dbReference>
<dbReference type="Pfam" id="PF02776">
    <property type="entry name" value="TPP_enzyme_N"/>
    <property type="match status" value="1"/>
</dbReference>
<dbReference type="GO" id="GO:0030976">
    <property type="term" value="F:thiamine pyrophosphate binding"/>
    <property type="evidence" value="ECO:0007669"/>
    <property type="project" value="InterPro"/>
</dbReference>
<organism evidence="7 8">
    <name type="scientific">Sporosarcina luteola</name>
    <dbReference type="NCBI Taxonomy" id="582850"/>
    <lineage>
        <taxon>Bacteria</taxon>
        <taxon>Bacillati</taxon>
        <taxon>Bacillota</taxon>
        <taxon>Bacilli</taxon>
        <taxon>Bacillales</taxon>
        <taxon>Caryophanaceae</taxon>
        <taxon>Sporosarcina</taxon>
    </lineage>
</organism>
<evidence type="ECO:0000313" key="8">
    <source>
        <dbReference type="Proteomes" id="UP000321901"/>
    </source>
</evidence>
<evidence type="ECO:0000259" key="4">
    <source>
        <dbReference type="Pfam" id="PF00205"/>
    </source>
</evidence>
<dbReference type="Pfam" id="PF02775">
    <property type="entry name" value="TPP_enzyme_C"/>
    <property type="match status" value="1"/>
</dbReference>
<feature type="domain" description="Thiamine pyrophosphate enzyme TPP-binding" evidence="5">
    <location>
        <begin position="382"/>
        <end position="527"/>
    </location>
</feature>
<protein>
    <submittedName>
        <fullName evidence="7">Pyruvate oxidase</fullName>
    </submittedName>
</protein>
<dbReference type="PANTHER" id="PTHR42981">
    <property type="entry name" value="PYRUVATE DEHYDROGENASE [UBIQUINONE]"/>
    <property type="match status" value="1"/>
</dbReference>
<dbReference type="EMBL" id="BJYL01000011">
    <property type="protein sequence ID" value="GEN82572.1"/>
    <property type="molecule type" value="Genomic_DNA"/>
</dbReference>
<dbReference type="InterPro" id="IPR012000">
    <property type="entry name" value="Thiamin_PyroP_enz_cen_dom"/>
</dbReference>
<evidence type="ECO:0000259" key="6">
    <source>
        <dbReference type="Pfam" id="PF02776"/>
    </source>
</evidence>
<gene>
    <name evidence="7" type="ORF">SLU01_08840</name>
</gene>
<dbReference type="Pfam" id="PF00205">
    <property type="entry name" value="TPP_enzyme_M"/>
    <property type="match status" value="1"/>
</dbReference>
<keyword evidence="2 3" id="KW-0786">Thiamine pyrophosphate</keyword>
<dbReference type="GO" id="GO:0000287">
    <property type="term" value="F:magnesium ion binding"/>
    <property type="evidence" value="ECO:0007669"/>
    <property type="project" value="InterPro"/>
</dbReference>
<dbReference type="Gene3D" id="3.40.50.970">
    <property type="match status" value="2"/>
</dbReference>
<dbReference type="SUPFAM" id="SSF52518">
    <property type="entry name" value="Thiamin diphosphate-binding fold (THDP-binding)"/>
    <property type="match status" value="2"/>
</dbReference>
<dbReference type="OrthoDB" id="4494979at2"/>
<evidence type="ECO:0000256" key="1">
    <source>
        <dbReference type="ARBA" id="ARBA00007812"/>
    </source>
</evidence>
<dbReference type="InterPro" id="IPR047211">
    <property type="entry name" value="POXB-like"/>
</dbReference>
<dbReference type="AlphaFoldDB" id="A0A511Z5A1"/>
<comment type="similarity">
    <text evidence="1 3">Belongs to the TPP enzyme family.</text>
</comment>
<evidence type="ECO:0000313" key="7">
    <source>
        <dbReference type="EMBL" id="GEN82572.1"/>
    </source>
</evidence>
<comment type="caution">
    <text evidence="7">The sequence shown here is derived from an EMBL/GenBank/DDBJ whole genome shotgun (WGS) entry which is preliminary data.</text>
</comment>
<feature type="domain" description="Thiamine pyrophosphate enzyme N-terminal TPP-binding" evidence="6">
    <location>
        <begin position="6"/>
        <end position="123"/>
    </location>
</feature>
<accession>A0A511Z5A1</accession>
<feature type="domain" description="Thiamine pyrophosphate enzyme central" evidence="4">
    <location>
        <begin position="195"/>
        <end position="319"/>
    </location>
</feature>
<dbReference type="InterPro" id="IPR029061">
    <property type="entry name" value="THDP-binding"/>
</dbReference>
<evidence type="ECO:0000259" key="5">
    <source>
        <dbReference type="Pfam" id="PF02775"/>
    </source>
</evidence>
<evidence type="ECO:0000256" key="2">
    <source>
        <dbReference type="ARBA" id="ARBA00023052"/>
    </source>
</evidence>
<dbReference type="Proteomes" id="UP000321901">
    <property type="component" value="Unassembled WGS sequence"/>
</dbReference>